<evidence type="ECO:0000256" key="3">
    <source>
        <dbReference type="ARBA" id="ARBA00023157"/>
    </source>
</evidence>
<dbReference type="PRINTS" id="PR00453">
    <property type="entry name" value="VWFADOMAIN"/>
</dbReference>
<feature type="domain" description="Sushi" evidence="6">
    <location>
        <begin position="230"/>
        <end position="291"/>
    </location>
</feature>
<dbReference type="InterPro" id="IPR035976">
    <property type="entry name" value="Sushi/SCR/CCP_sf"/>
</dbReference>
<feature type="domain" description="Sushi" evidence="6">
    <location>
        <begin position="105"/>
        <end position="163"/>
    </location>
</feature>
<keyword evidence="4" id="KW-0768">Sushi</keyword>
<dbReference type="InterPro" id="IPR051277">
    <property type="entry name" value="SEZ6_CSMD_C4BPB_Regulators"/>
</dbReference>
<dbReference type="SUPFAM" id="SSF57535">
    <property type="entry name" value="Complement control module/SCR domain"/>
    <property type="match status" value="8"/>
</dbReference>
<dbReference type="SMART" id="SM00327">
    <property type="entry name" value="VWA"/>
    <property type="match status" value="1"/>
</dbReference>
<evidence type="ECO:0000313" key="8">
    <source>
        <dbReference type="Proteomes" id="UP001642483"/>
    </source>
</evidence>
<dbReference type="InterPro" id="IPR002035">
    <property type="entry name" value="VWF_A"/>
</dbReference>
<dbReference type="Gene3D" id="3.40.50.410">
    <property type="entry name" value="von Willebrand factor, type A domain"/>
    <property type="match status" value="1"/>
</dbReference>
<feature type="domain" description="Sushi" evidence="6">
    <location>
        <begin position="352"/>
        <end position="414"/>
    </location>
</feature>
<gene>
    <name evidence="7" type="ORF">CVLEPA_LOCUS12259</name>
</gene>
<dbReference type="PROSITE" id="PS50234">
    <property type="entry name" value="VWFA"/>
    <property type="match status" value="1"/>
</dbReference>
<feature type="domain" description="Sushi" evidence="6">
    <location>
        <begin position="477"/>
        <end position="539"/>
    </location>
</feature>
<dbReference type="PANTHER" id="PTHR45656">
    <property type="entry name" value="PROTEIN CBR-CLEC-78"/>
    <property type="match status" value="1"/>
</dbReference>
<protein>
    <submittedName>
        <fullName evidence="7">Uncharacterized protein</fullName>
    </submittedName>
</protein>
<comment type="caution">
    <text evidence="4">Lacks conserved residue(s) required for the propagation of feature annotation.</text>
</comment>
<accession>A0ABP0FU51</accession>
<feature type="domain" description="Sushi" evidence="6">
    <location>
        <begin position="164"/>
        <end position="229"/>
    </location>
</feature>
<evidence type="ECO:0000259" key="5">
    <source>
        <dbReference type="PROSITE" id="PS50234"/>
    </source>
</evidence>
<dbReference type="Pfam" id="PF00092">
    <property type="entry name" value="VWA"/>
    <property type="match status" value="1"/>
</dbReference>
<dbReference type="EMBL" id="CAWYQH010000090">
    <property type="protein sequence ID" value="CAK8682039.1"/>
    <property type="molecule type" value="Genomic_DNA"/>
</dbReference>
<feature type="disulfide bond" evidence="4">
    <location>
        <begin position="134"/>
        <end position="161"/>
    </location>
</feature>
<dbReference type="InterPro" id="IPR000436">
    <property type="entry name" value="Sushi_SCR_CCP_dom"/>
</dbReference>
<keyword evidence="1" id="KW-0732">Signal</keyword>
<feature type="domain" description="VWFA" evidence="5">
    <location>
        <begin position="548"/>
        <end position="731"/>
    </location>
</feature>
<organism evidence="7 8">
    <name type="scientific">Clavelina lepadiformis</name>
    <name type="common">Light-bulb sea squirt</name>
    <name type="synonym">Ascidia lepadiformis</name>
    <dbReference type="NCBI Taxonomy" id="159417"/>
    <lineage>
        <taxon>Eukaryota</taxon>
        <taxon>Metazoa</taxon>
        <taxon>Chordata</taxon>
        <taxon>Tunicata</taxon>
        <taxon>Ascidiacea</taxon>
        <taxon>Aplousobranchia</taxon>
        <taxon>Clavelinidae</taxon>
        <taxon>Clavelina</taxon>
    </lineage>
</organism>
<evidence type="ECO:0000313" key="7">
    <source>
        <dbReference type="EMBL" id="CAK8682039.1"/>
    </source>
</evidence>
<dbReference type="Gene3D" id="2.10.70.10">
    <property type="entry name" value="Complement Module, domain 1"/>
    <property type="match status" value="8"/>
</dbReference>
<dbReference type="Proteomes" id="UP001642483">
    <property type="component" value="Unassembled WGS sequence"/>
</dbReference>
<evidence type="ECO:0000259" key="6">
    <source>
        <dbReference type="PROSITE" id="PS50923"/>
    </source>
</evidence>
<dbReference type="CDD" id="cd00033">
    <property type="entry name" value="CCP"/>
    <property type="match status" value="8"/>
</dbReference>
<dbReference type="Pfam" id="PF00084">
    <property type="entry name" value="Sushi"/>
    <property type="match status" value="7"/>
</dbReference>
<dbReference type="SUPFAM" id="SSF53300">
    <property type="entry name" value="vWA-like"/>
    <property type="match status" value="1"/>
</dbReference>
<keyword evidence="3 4" id="KW-1015">Disulfide bond</keyword>
<dbReference type="PANTHER" id="PTHR45656:SF4">
    <property type="entry name" value="PROTEIN CBR-CLEC-78"/>
    <property type="match status" value="1"/>
</dbReference>
<reference evidence="7 8" key="1">
    <citation type="submission" date="2024-02" db="EMBL/GenBank/DDBJ databases">
        <authorList>
            <person name="Daric V."/>
            <person name="Darras S."/>
        </authorList>
    </citation>
    <scope>NUCLEOTIDE SEQUENCE [LARGE SCALE GENOMIC DNA]</scope>
</reference>
<evidence type="ECO:0000256" key="4">
    <source>
        <dbReference type="PROSITE-ProRule" id="PRU00302"/>
    </source>
</evidence>
<feature type="domain" description="Sushi" evidence="6">
    <location>
        <begin position="415"/>
        <end position="476"/>
    </location>
</feature>
<name>A0ABP0FU51_CLALP</name>
<feature type="disulfide bond" evidence="4">
    <location>
        <begin position="322"/>
        <end position="349"/>
    </location>
</feature>
<dbReference type="InterPro" id="IPR036465">
    <property type="entry name" value="vWFA_dom_sf"/>
</dbReference>
<dbReference type="PROSITE" id="PS50923">
    <property type="entry name" value="SUSHI"/>
    <property type="match status" value="8"/>
</dbReference>
<feature type="domain" description="Sushi" evidence="6">
    <location>
        <begin position="42"/>
        <end position="104"/>
    </location>
</feature>
<dbReference type="SMART" id="SM00032">
    <property type="entry name" value="CCP"/>
    <property type="match status" value="8"/>
</dbReference>
<evidence type="ECO:0000256" key="2">
    <source>
        <dbReference type="ARBA" id="ARBA00022737"/>
    </source>
</evidence>
<keyword evidence="8" id="KW-1185">Reference proteome</keyword>
<evidence type="ECO:0000256" key="1">
    <source>
        <dbReference type="ARBA" id="ARBA00022729"/>
    </source>
</evidence>
<comment type="caution">
    <text evidence="7">The sequence shown here is derived from an EMBL/GenBank/DDBJ whole genome shotgun (WGS) entry which is preliminary data.</text>
</comment>
<feature type="domain" description="Sushi" evidence="6">
    <location>
        <begin position="292"/>
        <end position="351"/>
    </location>
</feature>
<proteinExistence type="predicted"/>
<keyword evidence="2" id="KW-0677">Repeat</keyword>
<sequence length="739" mass="80679">MPTQCNGRVPSSVCRCCCVTDGCNAPQLPCRKDPVVIPQEDALCDPLPTPRFAIQECTEDGMKVGTVCNFECDDGRYLSGIKSSECVRGLGTPIFTNPPPRCLPMECPLLRAPRHGAMSCSRGSRVGSRCTFSCTGIHERFGPRVIVCRRNAKWSSEPPTCVNVFCPRRNPPVNGRVSCSLDNLENTICDFECVNNNFRLVGSPSATCLDVDDDDLGGRWSHEVPDCELKVCPAILSPINGYVSCSDESNINSQCDFLCNDNYRRVGNSDATCVEQDGGMQWDKETPTCELITCPDLQSTPQHGQTNCSNGALLLSVCTFECAARHELLGDESITCQLDGSWTNVPPACVLVTCPDRDPPANGEVSCTYANDEDSLCSYNCEANYDLIGSPTAVCEDLESPSGVWSSPVPVCEPKRCSDITNPENGYSVCSNGNVLSSQCEFACDDNHQRVGSLYATCVDQDGVRQWDNETPVCEPITCPDEGTFYNGIANCTNGNFAGSVCVYTCNEEKDFVLEPPEVTTNQCLNDSTWSLPRPCCSETCPPQINFDGVIILDSSSSTGADNFRTMKEFVKLFLDLFDLSANASRVGVFRYNREVDTRTQIHLRDYAGNVRALKRAIDRIPYDGSGTFTGQALRHARNDLQEEDLGSRPGVHDIILVITDGRSQDDVSEISQQLREDGTAVIVIGVVPPRGRLSLPQLRQIATRPEDVLVAEGGFESLNLNLFEGIADRFCVEGCLEG</sequence>